<dbReference type="GO" id="GO:0036064">
    <property type="term" value="C:ciliary basal body"/>
    <property type="evidence" value="ECO:0007669"/>
    <property type="project" value="TreeGrafter"/>
</dbReference>
<keyword evidence="6 11" id="KW-0863">Zinc-finger</keyword>
<dbReference type="PROSITE" id="PS00028">
    <property type="entry name" value="ZINC_FINGER_C2H2_1"/>
    <property type="match status" value="1"/>
</dbReference>
<evidence type="ECO:0000256" key="11">
    <source>
        <dbReference type="PROSITE-ProRule" id="PRU00042"/>
    </source>
</evidence>
<evidence type="ECO:0000256" key="1">
    <source>
        <dbReference type="ARBA" id="ARBA00004114"/>
    </source>
</evidence>
<feature type="compositionally biased region" description="Basic and acidic residues" evidence="13">
    <location>
        <begin position="260"/>
        <end position="271"/>
    </location>
</feature>
<feature type="region of interest" description="Disordered" evidence="13">
    <location>
        <begin position="177"/>
        <end position="196"/>
    </location>
</feature>
<comment type="similarity">
    <text evidence="3">Belongs to the DZIP C2H2-type zinc-finger protein family.</text>
</comment>
<name>A0A182NQX6_9DIPT</name>
<dbReference type="GO" id="GO:0005814">
    <property type="term" value="C:centriole"/>
    <property type="evidence" value="ECO:0007669"/>
    <property type="project" value="UniProtKB-SubCell"/>
</dbReference>
<dbReference type="Pfam" id="PF13815">
    <property type="entry name" value="Dzip-like_N"/>
    <property type="match status" value="1"/>
</dbReference>
<feature type="region of interest" description="Disordered" evidence="13">
    <location>
        <begin position="459"/>
        <end position="493"/>
    </location>
</feature>
<evidence type="ECO:0000259" key="14">
    <source>
        <dbReference type="PROSITE" id="PS50157"/>
    </source>
</evidence>
<evidence type="ECO:0000256" key="12">
    <source>
        <dbReference type="SAM" id="Coils"/>
    </source>
</evidence>
<feature type="compositionally biased region" description="Basic and acidic residues" evidence="13">
    <location>
        <begin position="607"/>
        <end position="623"/>
    </location>
</feature>
<evidence type="ECO:0000256" key="10">
    <source>
        <dbReference type="ARBA" id="ARBA00023273"/>
    </source>
</evidence>
<dbReference type="PROSITE" id="PS50157">
    <property type="entry name" value="ZINC_FINGER_C2H2_2"/>
    <property type="match status" value="1"/>
</dbReference>
<evidence type="ECO:0000256" key="5">
    <source>
        <dbReference type="ARBA" id="ARBA00022723"/>
    </source>
</evidence>
<feature type="region of interest" description="Disordered" evidence="13">
    <location>
        <begin position="254"/>
        <end position="273"/>
    </location>
</feature>
<feature type="coiled-coil region" evidence="12">
    <location>
        <begin position="202"/>
        <end position="229"/>
    </location>
</feature>
<dbReference type="InterPro" id="IPR032714">
    <property type="entry name" value="DZIP1_N"/>
</dbReference>
<organism evidence="15 16">
    <name type="scientific">Anopheles dirus</name>
    <dbReference type="NCBI Taxonomy" id="7168"/>
    <lineage>
        <taxon>Eukaryota</taxon>
        <taxon>Metazoa</taxon>
        <taxon>Ecdysozoa</taxon>
        <taxon>Arthropoda</taxon>
        <taxon>Hexapoda</taxon>
        <taxon>Insecta</taxon>
        <taxon>Pterygota</taxon>
        <taxon>Neoptera</taxon>
        <taxon>Endopterygota</taxon>
        <taxon>Diptera</taxon>
        <taxon>Nematocera</taxon>
        <taxon>Culicoidea</taxon>
        <taxon>Culicidae</taxon>
        <taxon>Anophelinae</taxon>
        <taxon>Anopheles</taxon>
    </lineage>
</organism>
<dbReference type="PANTHER" id="PTHR21502:SF3">
    <property type="entry name" value="CILIUM ASSEMBLY PROTEIN DZIP1L"/>
    <property type="match status" value="1"/>
</dbReference>
<feature type="compositionally biased region" description="Polar residues" evidence="13">
    <location>
        <begin position="818"/>
        <end position="827"/>
    </location>
</feature>
<evidence type="ECO:0000256" key="3">
    <source>
        <dbReference type="ARBA" id="ARBA00009131"/>
    </source>
</evidence>
<keyword evidence="5" id="KW-0479">Metal-binding</keyword>
<keyword evidence="8 12" id="KW-0175">Coiled coil</keyword>
<evidence type="ECO:0000256" key="7">
    <source>
        <dbReference type="ARBA" id="ARBA00022833"/>
    </source>
</evidence>
<dbReference type="GO" id="GO:0005737">
    <property type="term" value="C:cytoplasm"/>
    <property type="evidence" value="ECO:0007669"/>
    <property type="project" value="TreeGrafter"/>
</dbReference>
<evidence type="ECO:0000256" key="9">
    <source>
        <dbReference type="ARBA" id="ARBA00023212"/>
    </source>
</evidence>
<evidence type="ECO:0000313" key="16">
    <source>
        <dbReference type="Proteomes" id="UP000075884"/>
    </source>
</evidence>
<keyword evidence="4" id="KW-0963">Cytoplasm</keyword>
<dbReference type="Proteomes" id="UP000075884">
    <property type="component" value="Unassembled WGS sequence"/>
</dbReference>
<feature type="compositionally biased region" description="Polar residues" evidence="13">
    <location>
        <begin position="798"/>
        <end position="807"/>
    </location>
</feature>
<protein>
    <recommendedName>
        <fullName evidence="14">C2H2-type domain-containing protein</fullName>
    </recommendedName>
</protein>
<dbReference type="EnsemblMetazoa" id="ADIR010061-RA">
    <property type="protein sequence ID" value="ADIR010061-PA"/>
    <property type="gene ID" value="ADIR010061"/>
</dbReference>
<dbReference type="PANTHER" id="PTHR21502">
    <property type="entry name" value="ZINC FINGER PROTEIN DZIP1"/>
    <property type="match status" value="1"/>
</dbReference>
<reference evidence="15" key="2">
    <citation type="submission" date="2020-05" db="UniProtKB">
        <authorList>
            <consortium name="EnsemblMetazoa"/>
        </authorList>
    </citation>
    <scope>IDENTIFICATION</scope>
    <source>
        <strain evidence="15">WRAIR2</strain>
    </source>
</reference>
<feature type="compositionally biased region" description="Basic and acidic residues" evidence="13">
    <location>
        <begin position="459"/>
        <end position="492"/>
    </location>
</feature>
<feature type="region of interest" description="Disordered" evidence="13">
    <location>
        <begin position="798"/>
        <end position="827"/>
    </location>
</feature>
<evidence type="ECO:0000256" key="8">
    <source>
        <dbReference type="ARBA" id="ARBA00023054"/>
    </source>
</evidence>
<keyword evidence="16" id="KW-1185">Reference proteome</keyword>
<dbReference type="InterPro" id="IPR058883">
    <property type="entry name" value="DZIP1_dom"/>
</dbReference>
<feature type="domain" description="C2H2-type" evidence="14">
    <location>
        <begin position="154"/>
        <end position="182"/>
    </location>
</feature>
<dbReference type="VEuPathDB" id="VectorBase:ADIR010061"/>
<dbReference type="GO" id="GO:0008270">
    <property type="term" value="F:zinc ion binding"/>
    <property type="evidence" value="ECO:0007669"/>
    <property type="project" value="UniProtKB-KW"/>
</dbReference>
<keyword evidence="10" id="KW-0966">Cell projection</keyword>
<dbReference type="AlphaFoldDB" id="A0A182NQX6"/>
<keyword evidence="9" id="KW-0206">Cytoskeleton</keyword>
<dbReference type="STRING" id="7168.A0A182NQX6"/>
<evidence type="ECO:0000256" key="4">
    <source>
        <dbReference type="ARBA" id="ARBA00022490"/>
    </source>
</evidence>
<sequence length="827" mass="93835">MSYKWHHNFPKIAREAGFTIHELSIGHCIDWRFIASIDPYGIVSDQDYEKLDEFIPHISEVPIGNVLNNRILDPAIGKYFVLAQFSIQYLLFCKQFLDETVVEIRNGYQSMQDENVRLEKMNKKRNEDMALLQKKLQRAEHMDHQRSQQATAVYPCSKCTKNFISPELLNAHMIRKHVTSSRSTDGASERKPPTTDTNLINTIKLELEVKQLKERLNAAEKDLRSKHHRCRVCSEDSSSSTIDKPPTKVLHSIGIQSNLTDDKDSNDKEAETQTEILPIVHSTVATAAVRPTERSHTPDHVSKSDLKSFLDEQKLLFENWKAGERRTLNQEIETVKQNLVDVIQIMEKSERNTPVPVLDESVWKDRYHELEKMYETSQKQARDAISSFEASYSQKMAQLEKLLLETRELEHREPTIVTTTVNSKHSVPYNPALFKMVTLPTIVIEGDLTKNDTNFIYGTHEHEPSRTNSSESEHSESDEELRKLETMQERRQSVTTIVPAETVQETLEKTRPQSHSSQKTLLVSPKKQILSQFRARLKAIGVDPKSKTLLGENLNSACKALADQREVQKQKHNNFFITRNQLLSKVDQLAKMKVGETPPSKPPHIAKKSEDHPILMSRQDKPSGKGPSTKPRLKTSSALQLLPSKHKLNLPDTVTAHSSAVNVFKSKSSLVSSTLTAYNPTIKLTDDDIITVHADVSQPAGQEKRASISSYDQQVERLLHTPIKTINPVIVMSKPQSQPRGSMMEEITAVSTGILEAEPLHPKPIPKKRVLFNLDKTEHANTAGPSTVGSQQQVVNEYSRTQHTPIVQRTKVDEESDWNISSFDEDK</sequence>
<dbReference type="GO" id="GO:0060271">
    <property type="term" value="P:cilium assembly"/>
    <property type="evidence" value="ECO:0007669"/>
    <property type="project" value="TreeGrafter"/>
</dbReference>
<reference evidence="16" key="1">
    <citation type="submission" date="2013-03" db="EMBL/GenBank/DDBJ databases">
        <title>The Genome Sequence of Anopheles dirus WRAIR2.</title>
        <authorList>
            <consortium name="The Broad Institute Genomics Platform"/>
            <person name="Neafsey D.E."/>
            <person name="Walton C."/>
            <person name="Walker B."/>
            <person name="Young S.K."/>
            <person name="Zeng Q."/>
            <person name="Gargeya S."/>
            <person name="Fitzgerald M."/>
            <person name="Haas B."/>
            <person name="Abouelleil A."/>
            <person name="Allen A.W."/>
            <person name="Alvarado L."/>
            <person name="Arachchi H.M."/>
            <person name="Berlin A.M."/>
            <person name="Chapman S.B."/>
            <person name="Gainer-Dewar J."/>
            <person name="Goldberg J."/>
            <person name="Griggs A."/>
            <person name="Gujja S."/>
            <person name="Hansen M."/>
            <person name="Howarth C."/>
            <person name="Imamovic A."/>
            <person name="Ireland A."/>
            <person name="Larimer J."/>
            <person name="McCowan C."/>
            <person name="Murphy C."/>
            <person name="Pearson M."/>
            <person name="Poon T.W."/>
            <person name="Priest M."/>
            <person name="Roberts A."/>
            <person name="Saif S."/>
            <person name="Shea T."/>
            <person name="Sisk P."/>
            <person name="Sykes S."/>
            <person name="Wortman J."/>
            <person name="Nusbaum C."/>
            <person name="Birren B."/>
        </authorList>
    </citation>
    <scope>NUCLEOTIDE SEQUENCE [LARGE SCALE GENOMIC DNA]</scope>
    <source>
        <strain evidence="16">WRAIR2</strain>
    </source>
</reference>
<evidence type="ECO:0000256" key="2">
    <source>
        <dbReference type="ARBA" id="ARBA00004120"/>
    </source>
</evidence>
<proteinExistence type="inferred from homology"/>
<feature type="coiled-coil region" evidence="12">
    <location>
        <begin position="108"/>
        <end position="142"/>
    </location>
</feature>
<feature type="region of interest" description="Disordered" evidence="13">
    <location>
        <begin position="594"/>
        <end position="634"/>
    </location>
</feature>
<keyword evidence="7" id="KW-0862">Zinc</keyword>
<dbReference type="InterPro" id="IPR051241">
    <property type="entry name" value="DZIP_RILPL"/>
</dbReference>
<dbReference type="Pfam" id="PF25977">
    <property type="entry name" value="DZIP1"/>
    <property type="match status" value="1"/>
</dbReference>
<evidence type="ECO:0000313" key="15">
    <source>
        <dbReference type="EnsemblMetazoa" id="ADIR010061-PA"/>
    </source>
</evidence>
<accession>A0A182NQX6</accession>
<comment type="subcellular location">
    <subcellularLocation>
        <location evidence="2">Cytoplasm</location>
        <location evidence="2">Cytoskeleton</location>
        <location evidence="2">Cilium basal body</location>
    </subcellularLocation>
    <subcellularLocation>
        <location evidence="1">Cytoplasm</location>
        <location evidence="1">Cytoskeleton</location>
        <location evidence="1">Microtubule organizing center</location>
        <location evidence="1">Centrosome</location>
        <location evidence="1">Centriole</location>
    </subcellularLocation>
</comment>
<evidence type="ECO:0000256" key="13">
    <source>
        <dbReference type="SAM" id="MobiDB-lite"/>
    </source>
</evidence>
<evidence type="ECO:0000256" key="6">
    <source>
        <dbReference type="ARBA" id="ARBA00022771"/>
    </source>
</evidence>
<dbReference type="InterPro" id="IPR013087">
    <property type="entry name" value="Znf_C2H2_type"/>
</dbReference>